<proteinExistence type="predicted"/>
<keyword evidence="2" id="KW-0732">Signal</keyword>
<comment type="caution">
    <text evidence="3">The sequence shown here is derived from an EMBL/GenBank/DDBJ whole genome shotgun (WGS) entry which is preliminary data.</text>
</comment>
<dbReference type="EMBL" id="JARGEI010000004">
    <property type="protein sequence ID" value="KAJ8732844.1"/>
    <property type="molecule type" value="Genomic_DNA"/>
</dbReference>
<gene>
    <name evidence="3" type="ORF">PYW07_015443</name>
</gene>
<name>A0AAD8DZJ5_MYTSE</name>
<dbReference type="Proteomes" id="UP001231518">
    <property type="component" value="Chromosome 6"/>
</dbReference>
<evidence type="ECO:0000313" key="3">
    <source>
        <dbReference type="EMBL" id="KAJ8732844.1"/>
    </source>
</evidence>
<organism evidence="3 4">
    <name type="scientific">Mythimna separata</name>
    <name type="common">Oriental armyworm</name>
    <name type="synonym">Pseudaletia separata</name>
    <dbReference type="NCBI Taxonomy" id="271217"/>
    <lineage>
        <taxon>Eukaryota</taxon>
        <taxon>Metazoa</taxon>
        <taxon>Ecdysozoa</taxon>
        <taxon>Arthropoda</taxon>
        <taxon>Hexapoda</taxon>
        <taxon>Insecta</taxon>
        <taxon>Pterygota</taxon>
        <taxon>Neoptera</taxon>
        <taxon>Endopterygota</taxon>
        <taxon>Lepidoptera</taxon>
        <taxon>Glossata</taxon>
        <taxon>Ditrysia</taxon>
        <taxon>Noctuoidea</taxon>
        <taxon>Noctuidae</taxon>
        <taxon>Noctuinae</taxon>
        <taxon>Hadenini</taxon>
        <taxon>Mythimna</taxon>
    </lineage>
</organism>
<reference evidence="3" key="1">
    <citation type="submission" date="2023-03" db="EMBL/GenBank/DDBJ databases">
        <title>Chromosome-level genomes of two armyworms, Mythimna separata and Mythimna loreyi, provide insights into the biosynthesis and reception of sex pheromones.</title>
        <authorList>
            <person name="Zhao H."/>
        </authorList>
    </citation>
    <scope>NUCLEOTIDE SEQUENCE</scope>
    <source>
        <strain evidence="3">BeijingLab</strain>
        <tissue evidence="3">Pupa</tissue>
    </source>
</reference>
<feature type="region of interest" description="Disordered" evidence="1">
    <location>
        <begin position="213"/>
        <end position="234"/>
    </location>
</feature>
<evidence type="ECO:0000256" key="2">
    <source>
        <dbReference type="SAM" id="SignalP"/>
    </source>
</evidence>
<sequence length="234" mass="27078">MLYLLLLATASVALAADAEKELHPDPKSAESALPIRVHDDERSYRFEDGLELIRSRDERSRLRLDEYRDQRRNEYRDGRDGRQGPVRLDFKEEDNAGPLILRSPDPLPSHGHPDIERQNKIIADVYSPDYYQPTWILDYRYLKTGGRDYTRGPGGQILILPKNVRTNEKKEFADFDALLEHLRLSRLSERARSSGRGHGDDHDARRGYLNIDLGHQGRGQQGHQPSNPWRPRNH</sequence>
<feature type="region of interest" description="Disordered" evidence="1">
    <location>
        <begin position="95"/>
        <end position="114"/>
    </location>
</feature>
<feature type="signal peptide" evidence="2">
    <location>
        <begin position="1"/>
        <end position="15"/>
    </location>
</feature>
<protein>
    <submittedName>
        <fullName evidence="3">Uncharacterized protein</fullName>
    </submittedName>
</protein>
<feature type="chain" id="PRO_5042242760" evidence="2">
    <location>
        <begin position="16"/>
        <end position="234"/>
    </location>
</feature>
<keyword evidence="4" id="KW-1185">Reference proteome</keyword>
<evidence type="ECO:0000256" key="1">
    <source>
        <dbReference type="SAM" id="MobiDB-lite"/>
    </source>
</evidence>
<dbReference type="AlphaFoldDB" id="A0AAD8DZJ5"/>
<accession>A0AAD8DZJ5</accession>
<evidence type="ECO:0000313" key="4">
    <source>
        <dbReference type="Proteomes" id="UP001231518"/>
    </source>
</evidence>